<dbReference type="HAMAP" id="MF_00171">
    <property type="entry name" value="TruA"/>
    <property type="match status" value="1"/>
</dbReference>
<evidence type="ECO:0000256" key="3">
    <source>
        <dbReference type="ARBA" id="ARBA00023235"/>
    </source>
</evidence>
<dbReference type="CDD" id="cd02570">
    <property type="entry name" value="PseudoU_synth_EcTruA"/>
    <property type="match status" value="1"/>
</dbReference>
<dbReference type="InterPro" id="IPR020097">
    <property type="entry name" value="PsdUridine_synth_TruA_a/b_dom"/>
</dbReference>
<name>A0ABT8LFS0_9BACT</name>
<dbReference type="Gene3D" id="3.30.70.660">
    <property type="entry name" value="Pseudouridine synthase I, catalytic domain, C-terminal subdomain"/>
    <property type="match status" value="1"/>
</dbReference>
<comment type="catalytic activity">
    <reaction evidence="4 5">
        <text>uridine(38/39/40) in tRNA = pseudouridine(38/39/40) in tRNA</text>
        <dbReference type="Rhea" id="RHEA:22376"/>
        <dbReference type="Rhea" id="RHEA-COMP:10085"/>
        <dbReference type="Rhea" id="RHEA-COMP:10087"/>
        <dbReference type="ChEBI" id="CHEBI:65314"/>
        <dbReference type="ChEBI" id="CHEBI:65315"/>
        <dbReference type="EC" id="5.4.99.12"/>
    </reaction>
</comment>
<keyword evidence="3 4" id="KW-0413">Isomerase</keyword>
<evidence type="ECO:0000256" key="5">
    <source>
        <dbReference type="RuleBase" id="RU003792"/>
    </source>
</evidence>
<reference evidence="7" key="1">
    <citation type="submission" date="2023-06" db="EMBL/GenBank/DDBJ databases">
        <title>Genomic of Agaribacillus aureum.</title>
        <authorList>
            <person name="Wang G."/>
        </authorList>
    </citation>
    <scope>NUCLEOTIDE SEQUENCE</scope>
    <source>
        <strain evidence="7">BMA12</strain>
    </source>
</reference>
<dbReference type="EC" id="5.4.99.12" evidence="4"/>
<dbReference type="InterPro" id="IPR001406">
    <property type="entry name" value="PsdUridine_synth_TruA"/>
</dbReference>
<dbReference type="InterPro" id="IPR020095">
    <property type="entry name" value="PsdUridine_synth_TruA_C"/>
</dbReference>
<comment type="subunit">
    <text evidence="4">Homodimer.</text>
</comment>
<sequence>MRYFFQVSYHGRNYHGWQIQKNAITVQQIINEALSTIFGRPVAITGSGRTDTGVHASGQVFHADFEKSFDENDIRFKLNSLLPPDISILRIRPVKEDASARFDAISRTYEYHIHLHKNPFLQETSYYFRGDPDLQAMNKAAETLLLAEDFESFSRVKTEVNHFLCDVQKAEWITRDTSLIFHITANRFLRGMVRAITGTLLDVGLGRTSQQDFGRIIEEKDRKSAGRSVPALGLILTAVRYPDDLFLTS</sequence>
<comment type="similarity">
    <text evidence="1 4 5">Belongs to the tRNA pseudouridine synthase TruA family.</text>
</comment>
<evidence type="ECO:0000259" key="6">
    <source>
        <dbReference type="Pfam" id="PF01416"/>
    </source>
</evidence>
<comment type="caution">
    <text evidence="7">The sequence shown here is derived from an EMBL/GenBank/DDBJ whole genome shotgun (WGS) entry which is preliminary data.</text>
</comment>
<dbReference type="InterPro" id="IPR020103">
    <property type="entry name" value="PsdUridine_synth_cat_dom_sf"/>
</dbReference>
<dbReference type="PIRSF" id="PIRSF001430">
    <property type="entry name" value="tRNA_psdUrid_synth"/>
    <property type="match status" value="1"/>
</dbReference>
<evidence type="ECO:0000256" key="2">
    <source>
        <dbReference type="ARBA" id="ARBA00022694"/>
    </source>
</evidence>
<dbReference type="InterPro" id="IPR020094">
    <property type="entry name" value="TruA/RsuA/RluB/E/F_N"/>
</dbReference>
<dbReference type="PANTHER" id="PTHR11142">
    <property type="entry name" value="PSEUDOURIDYLATE SYNTHASE"/>
    <property type="match status" value="1"/>
</dbReference>
<evidence type="ECO:0000256" key="1">
    <source>
        <dbReference type="ARBA" id="ARBA00009375"/>
    </source>
</evidence>
<organism evidence="7 8">
    <name type="scientific">Agaribacillus aureus</name>
    <dbReference type="NCBI Taxonomy" id="3051825"/>
    <lineage>
        <taxon>Bacteria</taxon>
        <taxon>Pseudomonadati</taxon>
        <taxon>Bacteroidota</taxon>
        <taxon>Cytophagia</taxon>
        <taxon>Cytophagales</taxon>
        <taxon>Splendidivirgaceae</taxon>
        <taxon>Agaribacillus</taxon>
    </lineage>
</organism>
<comment type="caution">
    <text evidence="4">Lacks conserved residue(s) required for the propagation of feature annotation.</text>
</comment>
<accession>A0ABT8LFS0</accession>
<keyword evidence="2 4" id="KW-0819">tRNA processing</keyword>
<feature type="domain" description="Pseudouridine synthase I TruA alpha/beta" evidence="6">
    <location>
        <begin position="8"/>
        <end position="103"/>
    </location>
</feature>
<evidence type="ECO:0000256" key="4">
    <source>
        <dbReference type="HAMAP-Rule" id="MF_00171"/>
    </source>
</evidence>
<feature type="active site" description="Nucleophile" evidence="4">
    <location>
        <position position="51"/>
    </location>
</feature>
<feature type="domain" description="Pseudouridine synthase I TruA alpha/beta" evidence="6">
    <location>
        <begin position="147"/>
        <end position="242"/>
    </location>
</feature>
<dbReference type="Proteomes" id="UP001172083">
    <property type="component" value="Unassembled WGS sequence"/>
</dbReference>
<keyword evidence="8" id="KW-1185">Reference proteome</keyword>
<evidence type="ECO:0000313" key="7">
    <source>
        <dbReference type="EMBL" id="MDN5216031.1"/>
    </source>
</evidence>
<dbReference type="SUPFAM" id="SSF55120">
    <property type="entry name" value="Pseudouridine synthase"/>
    <property type="match status" value="1"/>
</dbReference>
<gene>
    <name evidence="4 7" type="primary">truA</name>
    <name evidence="7" type="ORF">QQ020_28390</name>
</gene>
<dbReference type="Gene3D" id="3.30.70.580">
    <property type="entry name" value="Pseudouridine synthase I, catalytic domain, N-terminal subdomain"/>
    <property type="match status" value="1"/>
</dbReference>
<dbReference type="GO" id="GO:0160147">
    <property type="term" value="F:tRNA pseudouridine(38-40) synthase activity"/>
    <property type="evidence" value="ECO:0007669"/>
    <property type="project" value="UniProtKB-EC"/>
</dbReference>
<dbReference type="Pfam" id="PF01416">
    <property type="entry name" value="PseudoU_synth_1"/>
    <property type="match status" value="2"/>
</dbReference>
<proteinExistence type="inferred from homology"/>
<dbReference type="PANTHER" id="PTHR11142:SF0">
    <property type="entry name" value="TRNA PSEUDOURIDINE SYNTHASE-LIKE 1"/>
    <property type="match status" value="1"/>
</dbReference>
<dbReference type="RefSeq" id="WP_346761365.1">
    <property type="nucleotide sequence ID" value="NZ_JAUJEB010000007.1"/>
</dbReference>
<feature type="binding site" evidence="4">
    <location>
        <position position="109"/>
    </location>
    <ligand>
        <name>substrate</name>
    </ligand>
</feature>
<comment type="function">
    <text evidence="4">Formation of pseudouridine at positions 38, 39 and 40 in the anticodon stem and loop of transfer RNAs.</text>
</comment>
<dbReference type="NCBIfam" id="TIGR00071">
    <property type="entry name" value="hisT_truA"/>
    <property type="match status" value="1"/>
</dbReference>
<evidence type="ECO:0000313" key="8">
    <source>
        <dbReference type="Proteomes" id="UP001172083"/>
    </source>
</evidence>
<protein>
    <recommendedName>
        <fullName evidence="4">tRNA pseudouridine synthase A</fullName>
        <ecNumber evidence="4">5.4.99.12</ecNumber>
    </recommendedName>
    <alternativeName>
        <fullName evidence="4">tRNA pseudouridine(38-40) synthase</fullName>
    </alternativeName>
    <alternativeName>
        <fullName evidence="4">tRNA pseudouridylate synthase I</fullName>
    </alternativeName>
    <alternativeName>
        <fullName evidence="4">tRNA-uridine isomerase I</fullName>
    </alternativeName>
</protein>
<dbReference type="EMBL" id="JAUJEB010000007">
    <property type="protein sequence ID" value="MDN5216031.1"/>
    <property type="molecule type" value="Genomic_DNA"/>
</dbReference>